<evidence type="ECO:0000313" key="12">
    <source>
        <dbReference type="Proteomes" id="UP000215127"/>
    </source>
</evidence>
<organism evidence="11 12">
    <name type="scientific">Zymoseptoria tritici (strain ST99CH_3D7)</name>
    <dbReference type="NCBI Taxonomy" id="1276538"/>
    <lineage>
        <taxon>Eukaryota</taxon>
        <taxon>Fungi</taxon>
        <taxon>Dikarya</taxon>
        <taxon>Ascomycota</taxon>
        <taxon>Pezizomycotina</taxon>
        <taxon>Dothideomycetes</taxon>
        <taxon>Dothideomycetidae</taxon>
        <taxon>Mycosphaerellales</taxon>
        <taxon>Mycosphaerellaceae</taxon>
        <taxon>Zymoseptoria</taxon>
    </lineage>
</organism>
<proteinExistence type="inferred from homology"/>
<feature type="region of interest" description="Disordered" evidence="7">
    <location>
        <begin position="1047"/>
        <end position="1068"/>
    </location>
</feature>
<evidence type="ECO:0000256" key="2">
    <source>
        <dbReference type="ARBA" id="ARBA00011245"/>
    </source>
</evidence>
<evidence type="ECO:0000256" key="5">
    <source>
        <dbReference type="ARBA" id="ARBA00023002"/>
    </source>
</evidence>
<feature type="region of interest" description="Disordered" evidence="7">
    <location>
        <begin position="934"/>
        <end position="953"/>
    </location>
</feature>
<reference evidence="11 12" key="1">
    <citation type="submission" date="2016-06" db="EMBL/GenBank/DDBJ databases">
        <authorList>
            <person name="Kjaerup R.B."/>
            <person name="Dalgaard T.S."/>
            <person name="Juul-Madsen H.R."/>
        </authorList>
    </citation>
    <scope>NUCLEOTIDE SEQUENCE [LARGE SCALE GENOMIC DNA]</scope>
</reference>
<keyword evidence="6" id="KW-0503">Monooxygenase</keyword>
<feature type="domain" description="Alcohol dehydrogenase-like N-terminal" evidence="10">
    <location>
        <begin position="154"/>
        <end position="241"/>
    </location>
</feature>
<dbReference type="Gene3D" id="3.20.20.30">
    <property type="entry name" value="Luciferase-like domain"/>
    <property type="match status" value="1"/>
</dbReference>
<feature type="compositionally biased region" description="Basic and acidic residues" evidence="7">
    <location>
        <begin position="1187"/>
        <end position="1201"/>
    </location>
</feature>
<dbReference type="Proteomes" id="UP000215127">
    <property type="component" value="Chromosome 1"/>
</dbReference>
<dbReference type="Pfam" id="PF00296">
    <property type="entry name" value="Bac_luciferase"/>
    <property type="match status" value="1"/>
</dbReference>
<dbReference type="Gene3D" id="3.40.50.720">
    <property type="entry name" value="NAD(P)-binding Rossmann-like Domain"/>
    <property type="match status" value="1"/>
</dbReference>
<name>A0A1X7RD56_ZYMT9</name>
<evidence type="ECO:0000313" key="11">
    <source>
        <dbReference type="EMBL" id="SMQ44927.1"/>
    </source>
</evidence>
<dbReference type="InterPro" id="IPR011251">
    <property type="entry name" value="Luciferase-like_dom"/>
</dbReference>
<dbReference type="InterPro" id="IPR047122">
    <property type="entry name" value="Trans-enoyl_RdTase-like"/>
</dbReference>
<evidence type="ECO:0000256" key="1">
    <source>
        <dbReference type="ARBA" id="ARBA00008072"/>
    </source>
</evidence>
<keyword evidence="3" id="KW-0285">Flavoprotein</keyword>
<accession>A0A1X7RD56</accession>
<dbReference type="NCBIfam" id="TIGR04021">
    <property type="entry name" value="LLM_DMSO2_sfnG"/>
    <property type="match status" value="1"/>
</dbReference>
<dbReference type="GO" id="GO:0046306">
    <property type="term" value="P:alkanesulfonate catabolic process"/>
    <property type="evidence" value="ECO:0007669"/>
    <property type="project" value="TreeGrafter"/>
</dbReference>
<dbReference type="EMBL" id="LT853692">
    <property type="protein sequence ID" value="SMQ44927.1"/>
    <property type="molecule type" value="Genomic_DNA"/>
</dbReference>
<feature type="compositionally biased region" description="Polar residues" evidence="7">
    <location>
        <begin position="1332"/>
        <end position="1349"/>
    </location>
</feature>
<sequence length="1517" mass="163818">MPPVLSLLLFWLLGPQPVHLATFTLVLFLSSLFLSSITAKMPSHLSNSPFISLRPDHECGRSKSQAPTPPTRSFGTLSGAASPNGNGNGYNSSGHGSLNSTPYTNGHSNGYNASTQDDEFLRLDAPQQDLLLLHGPRQKYKLEKSKEIPDLQGEREILVQVLAIGLNPVDWKGADYGFSQPSYPWVNGRDFAGIVVRAPRTNSRIQQGDVVFGPSTDYRDVRKAAYQEYVVTTDYNVTRIPQGVSVKEGAALGVAWVAATVALGISFGLDFSSISGAPRGPDLVKLVRQLRQNDVPEDIRDEIFSGIEDSERPQPGEWLAIWGANSTTGQIALQLAKLAGLKVACIADIARGGGRLTELGADFLVDKYDDKRAIEILRAVTGGKLRFGVDCNGKESATSLQEALTTNTSGLKSHLLGLTGLPKSVGRNVVHHKVPIKIFHEAPGVGEAISTWLEDLLIRHSLKLPEVEVAQGGLSGVNDALDRMRTGKIGGKRIVVAIDHENKSEAPSPSNGILPNGIGAATDVASSDLSYADSVNSDPDRIRFAYWVPNVSGGLVISKIKQNTHWDLKSNIKYAKTAERVGFEYALSQIRFMAGYGADNQHEPVTFSQALLMHTERLKLIVALLPGPWNPAVAAKQVASIDNYTDGRVCVNVVSGWFKLEFTSIGQWWLDHAERYRRSKEFIQCLKGIWTQDKFSFKGDFYQFHDYPLNPKPLNLPGRPYPEIFQGGNSDDAKENAGSVSDYYFMNGNTLEGFQAQIGDVKERAKKHNREGQVGFALNAFVICRDTEEEAIRVLQEIQGKADAEAVEGFRQQVQNAGSSTGNKSGMWANSKFEDLVQYNDGFKTKLIGTKEQIAERIVLLKSLGVSILLTSFLHYESEIEHFGKEVLPLVRELEKQGRGKDEADEVRRTGDVYKAKNFSKDLPWHTTSANLIANTSSPARSTPTTAAADTKAKAKPFVSLLPSSTSKSSPAYSSSRSAPQAVNEPHRPFSSTYRNPDPTGRHLSPSTSAEQNSANEPHRPFAVEYRNPGGEAIFPSQAQATSALGTTKHSPVGVVPGPGGGEDEEGNTPHRSFAVTYRNADFVEQDLKGSEEVRGEAHRPFSVEYRNPEFVEGARGASGSTGHEAHRPFGTSYRNPEFVEKTKESTTLNGHEDASKASNEQPHRAFSTSYRNPEFVEKAGGTTTSGEDRVASEDSNEQPHRAFSTPYRHAEPARQDGLPPRPFATLFRNAESPTKGAAHTAAHESTVQGGEVPHRPLPATYRNPEDAAGAVTATTQRAVADFQATWTLAAQAGNIDSRTPSITDDDVGGNVGTAANGPVSTAKNPDAAATFSPSHALTGQAGNIDSRAPSITDQDLAASNSAAIGNAESAEKASEPPSEGGKSGSTATVSSRTGSWDIVENISPKSGSGSQRRKVSTVNGKEAAESGSSAGNMKTTANAGEKSETNGKQQSRAEQNDGRTTREQSPGTGRKSGAERTSAGKRLDERPATREGKIGKKEKGLFRAMRDSLKRKKSRD</sequence>
<feature type="region of interest" description="Disordered" evidence="7">
    <location>
        <begin position="959"/>
        <end position="1033"/>
    </location>
</feature>
<dbReference type="InterPro" id="IPR050172">
    <property type="entry name" value="SsuD_RutA_monooxygenase"/>
</dbReference>
<dbReference type="InterPro" id="IPR036661">
    <property type="entry name" value="Luciferase-like_sf"/>
</dbReference>
<evidence type="ECO:0000259" key="10">
    <source>
        <dbReference type="Pfam" id="PF08240"/>
    </source>
</evidence>
<dbReference type="CDD" id="cd01094">
    <property type="entry name" value="Alkanesulfonate_monoxygenase"/>
    <property type="match status" value="1"/>
</dbReference>
<feature type="compositionally biased region" description="Polar residues" evidence="7">
    <location>
        <begin position="1005"/>
        <end position="1016"/>
    </location>
</feature>
<evidence type="ECO:0000256" key="3">
    <source>
        <dbReference type="ARBA" id="ARBA00022630"/>
    </source>
</evidence>
<comment type="subunit">
    <text evidence="2">Monomer.</text>
</comment>
<feature type="region of interest" description="Disordered" evidence="7">
    <location>
        <begin position="56"/>
        <end position="114"/>
    </location>
</feature>
<feature type="region of interest" description="Disordered" evidence="7">
    <location>
        <begin position="1297"/>
        <end position="1349"/>
    </location>
</feature>
<feature type="domain" description="Luciferase-like" evidence="9">
    <location>
        <begin position="546"/>
        <end position="866"/>
    </location>
</feature>
<evidence type="ECO:0000256" key="7">
    <source>
        <dbReference type="SAM" id="MobiDB-lite"/>
    </source>
</evidence>
<feature type="region of interest" description="Disordered" evidence="7">
    <location>
        <begin position="1363"/>
        <end position="1517"/>
    </location>
</feature>
<feature type="compositionally biased region" description="Low complexity" evidence="7">
    <location>
        <begin position="960"/>
        <end position="979"/>
    </location>
</feature>
<feature type="chain" id="PRO_5013005137" evidence="8">
    <location>
        <begin position="21"/>
        <end position="1517"/>
    </location>
</feature>
<evidence type="ECO:0000256" key="6">
    <source>
        <dbReference type="ARBA" id="ARBA00023033"/>
    </source>
</evidence>
<dbReference type="Gene3D" id="3.90.180.10">
    <property type="entry name" value="Medium-chain alcohol dehydrogenases, catalytic domain"/>
    <property type="match status" value="1"/>
</dbReference>
<dbReference type="CDD" id="cd08249">
    <property type="entry name" value="enoyl_reductase_like"/>
    <property type="match status" value="1"/>
</dbReference>
<feature type="compositionally biased region" description="Basic and acidic residues" evidence="7">
    <location>
        <begin position="1138"/>
        <end position="1156"/>
    </location>
</feature>
<dbReference type="GO" id="GO:0008726">
    <property type="term" value="F:alkanesulfonate monooxygenase activity"/>
    <property type="evidence" value="ECO:0007669"/>
    <property type="project" value="TreeGrafter"/>
</dbReference>
<feature type="region of interest" description="Disordered" evidence="7">
    <location>
        <begin position="1114"/>
        <end position="1219"/>
    </location>
</feature>
<protein>
    <submittedName>
        <fullName evidence="11">Uncharacterized protein</fullName>
    </submittedName>
</protein>
<feature type="compositionally biased region" description="Polar residues" evidence="7">
    <location>
        <begin position="101"/>
        <end position="114"/>
    </location>
</feature>
<feature type="compositionally biased region" description="Polar residues" evidence="7">
    <location>
        <begin position="62"/>
        <end position="76"/>
    </location>
</feature>
<evidence type="ECO:0000256" key="4">
    <source>
        <dbReference type="ARBA" id="ARBA00022643"/>
    </source>
</evidence>
<dbReference type="PANTHER" id="PTHR42847">
    <property type="entry name" value="ALKANESULFONATE MONOOXYGENASE"/>
    <property type="match status" value="1"/>
</dbReference>
<feature type="compositionally biased region" description="Low complexity" evidence="7">
    <location>
        <begin position="78"/>
        <end position="100"/>
    </location>
</feature>
<dbReference type="InterPro" id="IPR036291">
    <property type="entry name" value="NAD(P)-bd_dom_sf"/>
</dbReference>
<dbReference type="Pfam" id="PF08240">
    <property type="entry name" value="ADH_N"/>
    <property type="match status" value="1"/>
</dbReference>
<evidence type="ECO:0000259" key="9">
    <source>
        <dbReference type="Pfam" id="PF00296"/>
    </source>
</evidence>
<gene>
    <name evidence="11" type="ORF">ZT3D7_G71</name>
</gene>
<evidence type="ECO:0000256" key="8">
    <source>
        <dbReference type="SAM" id="SignalP"/>
    </source>
</evidence>
<keyword evidence="12" id="KW-1185">Reference proteome</keyword>
<feature type="signal peptide" evidence="8">
    <location>
        <begin position="1"/>
        <end position="20"/>
    </location>
</feature>
<dbReference type="SUPFAM" id="SSF50129">
    <property type="entry name" value="GroES-like"/>
    <property type="match status" value="1"/>
</dbReference>
<dbReference type="InterPro" id="IPR011032">
    <property type="entry name" value="GroES-like_sf"/>
</dbReference>
<feature type="compositionally biased region" description="Low complexity" evidence="7">
    <location>
        <begin position="934"/>
        <end position="950"/>
    </location>
</feature>
<feature type="compositionally biased region" description="Basic and acidic residues" evidence="7">
    <location>
        <begin position="1482"/>
        <end position="1509"/>
    </location>
</feature>
<comment type="similarity">
    <text evidence="1">Belongs to the zinc-containing alcohol dehydrogenase family.</text>
</comment>
<keyword evidence="5" id="KW-0560">Oxidoreductase</keyword>
<dbReference type="STRING" id="1276538.A0A1X7RD56"/>
<dbReference type="SUPFAM" id="SSF51679">
    <property type="entry name" value="Bacterial luciferase-like"/>
    <property type="match status" value="1"/>
</dbReference>
<dbReference type="SUPFAM" id="SSF51735">
    <property type="entry name" value="NAD(P)-binding Rossmann-fold domains"/>
    <property type="match status" value="1"/>
</dbReference>
<dbReference type="InterPro" id="IPR024014">
    <property type="entry name" value="DMSO2_SphG"/>
</dbReference>
<dbReference type="GO" id="GO:0016651">
    <property type="term" value="F:oxidoreductase activity, acting on NAD(P)H"/>
    <property type="evidence" value="ECO:0007669"/>
    <property type="project" value="InterPro"/>
</dbReference>
<keyword evidence="4" id="KW-0288">FMN</keyword>
<dbReference type="PANTHER" id="PTHR42847:SF4">
    <property type="entry name" value="ALKANESULFONATE MONOOXYGENASE-RELATED"/>
    <property type="match status" value="1"/>
</dbReference>
<feature type="compositionally biased region" description="Polar residues" evidence="7">
    <location>
        <begin position="1157"/>
        <end position="1172"/>
    </location>
</feature>
<dbReference type="InterPro" id="IPR013154">
    <property type="entry name" value="ADH-like_N"/>
</dbReference>
<feature type="compositionally biased region" description="Polar residues" evidence="7">
    <location>
        <begin position="1427"/>
        <end position="1439"/>
    </location>
</feature>
<keyword evidence="8" id="KW-0732">Signal</keyword>